<dbReference type="InterPro" id="IPR023162">
    <property type="entry name" value="Apc36109-like_dom_sf"/>
</dbReference>
<evidence type="ECO:0000313" key="3">
    <source>
        <dbReference type="Proteomes" id="UP000677265"/>
    </source>
</evidence>
<accession>A0A942YBI8</accession>
<dbReference type="EMBL" id="JAGYPE020000096">
    <property type="protein sequence ID" value="MCH6269389.1"/>
    <property type="molecule type" value="Genomic_DNA"/>
</dbReference>
<evidence type="ECO:0000313" key="1">
    <source>
        <dbReference type="EMBL" id="MBS4184493.1"/>
    </source>
</evidence>
<dbReference type="RefSeq" id="WP_213144367.1">
    <property type="nucleotide sequence ID" value="NZ_JAGYPE020000096.1"/>
</dbReference>
<comment type="caution">
    <text evidence="1">The sequence shown here is derived from an EMBL/GenBank/DDBJ whole genome shotgun (WGS) entry which is preliminary data.</text>
</comment>
<organism evidence="1">
    <name type="scientific">Neobacillus citreus</name>
    <dbReference type="NCBI Taxonomy" id="2833578"/>
    <lineage>
        <taxon>Bacteria</taxon>
        <taxon>Bacillati</taxon>
        <taxon>Bacillota</taxon>
        <taxon>Bacilli</taxon>
        <taxon>Bacillales</taxon>
        <taxon>Bacillaceae</taxon>
        <taxon>Neobacillus</taxon>
    </lineage>
</organism>
<evidence type="ECO:0000313" key="2">
    <source>
        <dbReference type="EMBL" id="MCH6269389.1"/>
    </source>
</evidence>
<dbReference type="AlphaFoldDB" id="A0A942YBI8"/>
<name>A0A942YBI8_9BACI</name>
<reference evidence="1" key="1">
    <citation type="submission" date="2021-05" db="EMBL/GenBank/DDBJ databases">
        <title>Novel Bacillus species.</title>
        <authorList>
            <person name="Liu G."/>
        </authorList>
    </citation>
    <scope>NUCLEOTIDE SEQUENCE</scope>
    <source>
        <strain evidence="1 3">FJAT-50051</strain>
    </source>
</reference>
<gene>
    <name evidence="2" type="ORF">KHB02_028050</name>
    <name evidence="1" type="ORF">KHB02_24150</name>
</gene>
<sequence>MRKEIQTNLKIVDLLNEWNPFQLTNASYETEIADVIQAVHELDEPAKLARRIQDIYEFSFERIIPLENCLKMAEELLTIKSNDSCSL</sequence>
<keyword evidence="3" id="KW-1185">Reference proteome</keyword>
<dbReference type="Gene3D" id="1.10.340.20">
    <property type="entry name" value="Apc36109-like domain"/>
    <property type="match status" value="1"/>
</dbReference>
<proteinExistence type="predicted"/>
<dbReference type="InterPro" id="IPR015053">
    <property type="entry name" value="DUF1871"/>
</dbReference>
<dbReference type="Pfam" id="PF08958">
    <property type="entry name" value="DUF1871"/>
    <property type="match status" value="1"/>
</dbReference>
<dbReference type="Proteomes" id="UP000677265">
    <property type="component" value="Unassembled WGS sequence"/>
</dbReference>
<dbReference type="EMBL" id="JAGYPE010000004">
    <property type="protein sequence ID" value="MBS4184493.1"/>
    <property type="molecule type" value="Genomic_DNA"/>
</dbReference>
<dbReference type="SUPFAM" id="SSF116922">
    <property type="entry name" value="YugE-like"/>
    <property type="match status" value="1"/>
</dbReference>
<protein>
    <submittedName>
        <fullName evidence="1">DUF1871 family protein</fullName>
    </submittedName>
    <submittedName>
        <fullName evidence="2">YugE family protein</fullName>
    </submittedName>
</protein>